<reference evidence="3 4" key="1">
    <citation type="submission" date="2018-10" db="EMBL/GenBank/DDBJ databases">
        <title>A high-quality apple genome assembly.</title>
        <authorList>
            <person name="Hu J."/>
        </authorList>
    </citation>
    <scope>NUCLEOTIDE SEQUENCE [LARGE SCALE GENOMIC DNA]</scope>
    <source>
        <strain evidence="4">cv. HFTH1</strain>
        <tissue evidence="3">Young leaf</tissue>
    </source>
</reference>
<dbReference type="GO" id="GO:0046982">
    <property type="term" value="F:protein heterodimerization activity"/>
    <property type="evidence" value="ECO:0007669"/>
    <property type="project" value="InterPro"/>
</dbReference>
<evidence type="ECO:0000313" key="4">
    <source>
        <dbReference type="Proteomes" id="UP000290289"/>
    </source>
</evidence>
<dbReference type="SUPFAM" id="SSF47113">
    <property type="entry name" value="Histone-fold"/>
    <property type="match status" value="1"/>
</dbReference>
<dbReference type="GO" id="GO:0001228">
    <property type="term" value="F:DNA-binding transcription activator activity, RNA polymerase II-specific"/>
    <property type="evidence" value="ECO:0007669"/>
    <property type="project" value="InterPro"/>
</dbReference>
<proteinExistence type="predicted"/>
<evidence type="ECO:0000256" key="2">
    <source>
        <dbReference type="SAM" id="Phobius"/>
    </source>
</evidence>
<sequence>MPLGQKNSKRLKGMHKSIQGRTPSRNASPNSLASSPASNFHLSLSISLSLSTVIYFAFQSEFFVLILNWGFLGCLAPAIRARRRKRKTINGDDLLWTMAILGFDDYIEPLRIYLARYREVLFFNFYLLFLLFLYFQFTLHFSIFQMEIYSFVGAFSGMLDFFKSATIAEVIEQYDSCAFYFARNLRQNAHNFCKAECACDRC</sequence>
<dbReference type="PANTHER" id="PTHR11064:SF171">
    <property type="entry name" value="NUCLEAR TRANSCRIPTION FACTOR Y SUBUNIT B-2"/>
    <property type="match status" value="1"/>
</dbReference>
<evidence type="ECO:0000313" key="3">
    <source>
        <dbReference type="EMBL" id="RXH86004.1"/>
    </source>
</evidence>
<feature type="region of interest" description="Disordered" evidence="1">
    <location>
        <begin position="1"/>
        <end position="32"/>
    </location>
</feature>
<dbReference type="PANTHER" id="PTHR11064">
    <property type="entry name" value="CCAAT-BINDING TRANSCRIPTION FACTOR-RELATED"/>
    <property type="match status" value="1"/>
</dbReference>
<protein>
    <recommendedName>
        <fullName evidence="5">Transcription factor CBF/NF-Y/archaeal histone domain-containing protein</fullName>
    </recommendedName>
</protein>
<feature type="transmembrane region" description="Helical" evidence="2">
    <location>
        <begin position="62"/>
        <end position="79"/>
    </location>
</feature>
<dbReference type="EMBL" id="RDQH01000336">
    <property type="protein sequence ID" value="RXH86004.1"/>
    <property type="molecule type" value="Genomic_DNA"/>
</dbReference>
<dbReference type="Proteomes" id="UP000290289">
    <property type="component" value="Chromosome 10"/>
</dbReference>
<evidence type="ECO:0008006" key="5">
    <source>
        <dbReference type="Google" id="ProtNLM"/>
    </source>
</evidence>
<dbReference type="Gene3D" id="1.10.20.10">
    <property type="entry name" value="Histone, subunit A"/>
    <property type="match status" value="1"/>
</dbReference>
<feature type="transmembrane region" description="Helical" evidence="2">
    <location>
        <begin position="120"/>
        <end position="137"/>
    </location>
</feature>
<dbReference type="GO" id="GO:0000978">
    <property type="term" value="F:RNA polymerase II cis-regulatory region sequence-specific DNA binding"/>
    <property type="evidence" value="ECO:0007669"/>
    <property type="project" value="TreeGrafter"/>
</dbReference>
<evidence type="ECO:0000256" key="1">
    <source>
        <dbReference type="SAM" id="MobiDB-lite"/>
    </source>
</evidence>
<dbReference type="PRINTS" id="PR00615">
    <property type="entry name" value="CCAATSUBUNTA"/>
</dbReference>
<name>A0A498IV61_MALDO</name>
<dbReference type="GO" id="GO:0016602">
    <property type="term" value="C:CCAAT-binding factor complex"/>
    <property type="evidence" value="ECO:0007669"/>
    <property type="project" value="InterPro"/>
</dbReference>
<feature type="compositionally biased region" description="Low complexity" evidence="1">
    <location>
        <begin position="23"/>
        <end position="32"/>
    </location>
</feature>
<comment type="caution">
    <text evidence="3">The sequence shown here is derived from an EMBL/GenBank/DDBJ whole genome shotgun (WGS) entry which is preliminary data.</text>
</comment>
<keyword evidence="2" id="KW-0472">Membrane</keyword>
<gene>
    <name evidence="3" type="ORF">DVH24_017057</name>
</gene>
<dbReference type="STRING" id="3750.A0A498IV61"/>
<dbReference type="AlphaFoldDB" id="A0A498IV61"/>
<dbReference type="InterPro" id="IPR009072">
    <property type="entry name" value="Histone-fold"/>
</dbReference>
<keyword evidence="4" id="KW-1185">Reference proteome</keyword>
<keyword evidence="2" id="KW-0812">Transmembrane</keyword>
<dbReference type="InterPro" id="IPR027113">
    <property type="entry name" value="Transc_fact_NFYB/HAP3"/>
</dbReference>
<keyword evidence="2" id="KW-1133">Transmembrane helix</keyword>
<accession>A0A498IV61</accession>
<organism evidence="3 4">
    <name type="scientific">Malus domestica</name>
    <name type="common">Apple</name>
    <name type="synonym">Pyrus malus</name>
    <dbReference type="NCBI Taxonomy" id="3750"/>
    <lineage>
        <taxon>Eukaryota</taxon>
        <taxon>Viridiplantae</taxon>
        <taxon>Streptophyta</taxon>
        <taxon>Embryophyta</taxon>
        <taxon>Tracheophyta</taxon>
        <taxon>Spermatophyta</taxon>
        <taxon>Magnoliopsida</taxon>
        <taxon>eudicotyledons</taxon>
        <taxon>Gunneridae</taxon>
        <taxon>Pentapetalae</taxon>
        <taxon>rosids</taxon>
        <taxon>fabids</taxon>
        <taxon>Rosales</taxon>
        <taxon>Rosaceae</taxon>
        <taxon>Amygdaloideae</taxon>
        <taxon>Maleae</taxon>
        <taxon>Malus</taxon>
    </lineage>
</organism>